<dbReference type="Proteomes" id="UP001140949">
    <property type="component" value="Unassembled WGS sequence"/>
</dbReference>
<accession>A0AAX6HDU7</accession>
<organism evidence="2 3">
    <name type="scientific">Iris pallida</name>
    <name type="common">Sweet iris</name>
    <dbReference type="NCBI Taxonomy" id="29817"/>
    <lineage>
        <taxon>Eukaryota</taxon>
        <taxon>Viridiplantae</taxon>
        <taxon>Streptophyta</taxon>
        <taxon>Embryophyta</taxon>
        <taxon>Tracheophyta</taxon>
        <taxon>Spermatophyta</taxon>
        <taxon>Magnoliopsida</taxon>
        <taxon>Liliopsida</taxon>
        <taxon>Asparagales</taxon>
        <taxon>Iridaceae</taxon>
        <taxon>Iridoideae</taxon>
        <taxon>Irideae</taxon>
        <taxon>Iris</taxon>
    </lineage>
</organism>
<evidence type="ECO:0000313" key="3">
    <source>
        <dbReference type="Proteomes" id="UP001140949"/>
    </source>
</evidence>
<feature type="compositionally biased region" description="Basic and acidic residues" evidence="1">
    <location>
        <begin position="54"/>
        <end position="68"/>
    </location>
</feature>
<sequence length="125" mass="13741">MRRSSPTEPIRRVHGERPSNPSRALPGGIDMGYQDPDPFLLCDICRGLCGGSEGGERVGLKPKRDRELFSGASSSAGAAKRPQLQHQPFQHHQQQCRPGHLSRGFSSVRGRMILRATTARSRSPL</sequence>
<feature type="region of interest" description="Disordered" evidence="1">
    <location>
        <begin position="53"/>
        <end position="125"/>
    </location>
</feature>
<comment type="caution">
    <text evidence="2">The sequence shown here is derived from an EMBL/GenBank/DDBJ whole genome shotgun (WGS) entry which is preliminary data.</text>
</comment>
<evidence type="ECO:0000256" key="1">
    <source>
        <dbReference type="SAM" id="MobiDB-lite"/>
    </source>
</evidence>
<feature type="compositionally biased region" description="Low complexity" evidence="1">
    <location>
        <begin position="70"/>
        <end position="95"/>
    </location>
</feature>
<proteinExistence type="predicted"/>
<gene>
    <name evidence="2" type="ORF">M6B38_317240</name>
</gene>
<reference evidence="2" key="2">
    <citation type="submission" date="2023-04" db="EMBL/GenBank/DDBJ databases">
        <authorList>
            <person name="Bruccoleri R.E."/>
            <person name="Oakeley E.J."/>
            <person name="Faust A.-M."/>
            <person name="Dessus-Babus S."/>
            <person name="Altorfer M."/>
            <person name="Burckhardt D."/>
            <person name="Oertli M."/>
            <person name="Naumann U."/>
            <person name="Petersen F."/>
            <person name="Wong J."/>
        </authorList>
    </citation>
    <scope>NUCLEOTIDE SEQUENCE</scope>
    <source>
        <strain evidence="2">GSM-AAB239-AS_SAM_17_03QT</strain>
        <tissue evidence="2">Leaf</tissue>
    </source>
</reference>
<name>A0AAX6HDU7_IRIPA</name>
<feature type="region of interest" description="Disordered" evidence="1">
    <location>
        <begin position="1"/>
        <end position="30"/>
    </location>
</feature>
<dbReference type="EMBL" id="JANAVB010010197">
    <property type="protein sequence ID" value="KAJ6839199.1"/>
    <property type="molecule type" value="Genomic_DNA"/>
</dbReference>
<keyword evidence="3" id="KW-1185">Reference proteome</keyword>
<protein>
    <submittedName>
        <fullName evidence="2">Uncharacterized protein</fullName>
    </submittedName>
</protein>
<evidence type="ECO:0000313" key="2">
    <source>
        <dbReference type="EMBL" id="KAJ6839199.1"/>
    </source>
</evidence>
<reference evidence="2" key="1">
    <citation type="journal article" date="2023" name="GigaByte">
        <title>Genome assembly of the bearded iris, Iris pallida Lam.</title>
        <authorList>
            <person name="Bruccoleri R.E."/>
            <person name="Oakeley E.J."/>
            <person name="Faust A.M.E."/>
            <person name="Altorfer M."/>
            <person name="Dessus-Babus S."/>
            <person name="Burckhardt D."/>
            <person name="Oertli M."/>
            <person name="Naumann U."/>
            <person name="Petersen F."/>
            <person name="Wong J."/>
        </authorList>
    </citation>
    <scope>NUCLEOTIDE SEQUENCE</scope>
    <source>
        <strain evidence="2">GSM-AAB239-AS_SAM_17_03QT</strain>
    </source>
</reference>
<dbReference type="AlphaFoldDB" id="A0AAX6HDU7"/>